<evidence type="ECO:0000259" key="3">
    <source>
        <dbReference type="Pfam" id="PF02788"/>
    </source>
</evidence>
<dbReference type="AlphaFoldDB" id="A0A1G9XA45"/>
<reference evidence="4 5" key="1">
    <citation type="submission" date="2016-10" db="EMBL/GenBank/DDBJ databases">
        <authorList>
            <person name="de Groot N.N."/>
        </authorList>
    </citation>
    <scope>NUCLEOTIDE SEQUENCE [LARGE SCALE GENOMIC DNA]</scope>
    <source>
        <strain evidence="4 5">DSM 1736</strain>
    </source>
</reference>
<dbReference type="GO" id="GO:0000287">
    <property type="term" value="F:magnesium ion binding"/>
    <property type="evidence" value="ECO:0007669"/>
    <property type="project" value="InterPro"/>
</dbReference>
<dbReference type="GO" id="GO:0015977">
    <property type="term" value="P:carbon fixation"/>
    <property type="evidence" value="ECO:0007669"/>
    <property type="project" value="InterPro"/>
</dbReference>
<sequence>MKELYHPSLFPLAEGINSEDYVIATYLVAGGAQADLVAKSAALAIEQSSGSWFAVPGETEEVRARSSAKIIGIYSVPNYELIAQLPKDQPRYFILRCAFPWINFYDNIPLMLSSVIGNISSMPNLKLVDLEFPASFLKQFKGPKFGIEGLRKLMNIPKRPIVNNMIKPCTGITPAEGAELFYNAAVGGTDWIKDDELIAGSPAFSPLEERVKAYMAAARRADQEKGEMTLYTVNITDEIVRLKDNAYRAIEAGANAIMVNVFGVGYSGLRLLAEDPQINVPICVHTCYGGAQTVAPNQGMSTEVAQKLIRLCGGDMSLNVAPSAKFNALKEKFVRTWQVGYSKMHHIKQTFTHIGGGVTPGMVPYLMENLGSDIIIGVGAGIHGHPQGPKAGAIAFRQSIDAVMNGIDITEAAQKQPELAGALKTWGVYGVDDYDKLYDIES</sequence>
<dbReference type="CDD" id="cd08205">
    <property type="entry name" value="RuBisCO_IV_RLP"/>
    <property type="match status" value="1"/>
</dbReference>
<feature type="domain" description="Ribulose bisphosphate carboxylase large subunit ferrodoxin-like N-terminal" evidence="3">
    <location>
        <begin position="18"/>
        <end position="135"/>
    </location>
</feature>
<dbReference type="OrthoDB" id="9770811at2"/>
<keyword evidence="5" id="KW-1185">Reference proteome</keyword>
<dbReference type="Pfam" id="PF00016">
    <property type="entry name" value="RuBisCO_large"/>
    <property type="match status" value="1"/>
</dbReference>
<dbReference type="GO" id="GO:0016984">
    <property type="term" value="F:ribulose-bisphosphate carboxylase activity"/>
    <property type="evidence" value="ECO:0007669"/>
    <property type="project" value="InterPro"/>
</dbReference>
<evidence type="ECO:0000313" key="5">
    <source>
        <dbReference type="Proteomes" id="UP000214880"/>
    </source>
</evidence>
<dbReference type="Gene3D" id="3.30.70.150">
    <property type="entry name" value="RuBisCO large subunit, N-terminal domain"/>
    <property type="match status" value="1"/>
</dbReference>
<dbReference type="Gene3D" id="3.20.20.110">
    <property type="entry name" value="Ribulose bisphosphate carboxylase, large subunit, C-terminal domain"/>
    <property type="match status" value="1"/>
</dbReference>
<evidence type="ECO:0000256" key="1">
    <source>
        <dbReference type="RuleBase" id="RU003834"/>
    </source>
</evidence>
<dbReference type="InterPro" id="IPR033966">
    <property type="entry name" value="RuBisCO"/>
</dbReference>
<dbReference type="InterPro" id="IPR017443">
    <property type="entry name" value="RuBisCO_lsu_fd_N"/>
</dbReference>
<dbReference type="SFLD" id="SFLDS00014">
    <property type="entry name" value="RuBisCO"/>
    <property type="match status" value="1"/>
</dbReference>
<dbReference type="RefSeq" id="WP_092074405.1">
    <property type="nucleotide sequence ID" value="NZ_FNHB01000009.1"/>
</dbReference>
<dbReference type="PANTHER" id="PTHR42704:SF17">
    <property type="entry name" value="RIBULOSE BISPHOSPHATE CARBOXYLASE LARGE CHAIN"/>
    <property type="match status" value="1"/>
</dbReference>
<dbReference type="PANTHER" id="PTHR42704">
    <property type="entry name" value="RIBULOSE BISPHOSPHATE CARBOXYLASE"/>
    <property type="match status" value="1"/>
</dbReference>
<dbReference type="Proteomes" id="UP000214880">
    <property type="component" value="Unassembled WGS sequence"/>
</dbReference>
<dbReference type="SUPFAM" id="SSF54966">
    <property type="entry name" value="RuBisCO, large subunit, small (N-terminal) domain"/>
    <property type="match status" value="1"/>
</dbReference>
<comment type="similarity">
    <text evidence="1">Belongs to the RuBisCO large chain family.</text>
</comment>
<feature type="domain" description="Ribulose bisphosphate carboxylase large subunit C-terminal" evidence="2">
    <location>
        <begin position="146"/>
        <end position="426"/>
    </location>
</feature>
<name>A0A1G9XA45_9FIRM</name>
<dbReference type="SFLD" id="SFLDG00301">
    <property type="entry name" value="RuBisCO-like_proteins"/>
    <property type="match status" value="1"/>
</dbReference>
<protein>
    <submittedName>
        <fullName evidence="4">2,3-diketo-5-methylthiopentyl-1-phosphate enolase</fullName>
    </submittedName>
</protein>
<dbReference type="STRING" id="146817.SAMN04488502_10935"/>
<evidence type="ECO:0000313" key="4">
    <source>
        <dbReference type="EMBL" id="SDM93662.1"/>
    </source>
</evidence>
<dbReference type="Pfam" id="PF02788">
    <property type="entry name" value="RuBisCO_large_N"/>
    <property type="match status" value="1"/>
</dbReference>
<proteinExistence type="inferred from homology"/>
<accession>A0A1G9XA45</accession>
<gene>
    <name evidence="4" type="ORF">SAMN04488502_10935</name>
</gene>
<dbReference type="InterPro" id="IPR000685">
    <property type="entry name" value="RuBisCO_lsu_C"/>
</dbReference>
<dbReference type="InterPro" id="IPR036376">
    <property type="entry name" value="RuBisCO_lsu_C_sf"/>
</dbReference>
<evidence type="ECO:0000259" key="2">
    <source>
        <dbReference type="Pfam" id="PF00016"/>
    </source>
</evidence>
<dbReference type="SUPFAM" id="SSF51649">
    <property type="entry name" value="RuBisCo, C-terminal domain"/>
    <property type="match status" value="1"/>
</dbReference>
<organism evidence="4 5">
    <name type="scientific">Dendrosporobacter quercicolus</name>
    <dbReference type="NCBI Taxonomy" id="146817"/>
    <lineage>
        <taxon>Bacteria</taxon>
        <taxon>Bacillati</taxon>
        <taxon>Bacillota</taxon>
        <taxon>Negativicutes</taxon>
        <taxon>Selenomonadales</taxon>
        <taxon>Sporomusaceae</taxon>
        <taxon>Dendrosporobacter</taxon>
    </lineage>
</organism>
<dbReference type="EMBL" id="FNHB01000009">
    <property type="protein sequence ID" value="SDM93662.1"/>
    <property type="molecule type" value="Genomic_DNA"/>
</dbReference>
<dbReference type="InterPro" id="IPR036422">
    <property type="entry name" value="RuBisCO_lsu_N_sf"/>
</dbReference>